<keyword evidence="3" id="KW-0804">Transcription</keyword>
<dbReference type="Gene3D" id="1.20.120.530">
    <property type="entry name" value="GntR ligand-binding domain-like"/>
    <property type="match status" value="1"/>
</dbReference>
<evidence type="ECO:0000256" key="1">
    <source>
        <dbReference type="ARBA" id="ARBA00023015"/>
    </source>
</evidence>
<dbReference type="Gene3D" id="1.10.10.10">
    <property type="entry name" value="Winged helix-like DNA-binding domain superfamily/Winged helix DNA-binding domain"/>
    <property type="match status" value="1"/>
</dbReference>
<dbReference type="InterPro" id="IPR008920">
    <property type="entry name" value="TF_FadR/GntR_C"/>
</dbReference>
<dbReference type="PROSITE" id="PS50949">
    <property type="entry name" value="HTH_GNTR"/>
    <property type="match status" value="1"/>
</dbReference>
<evidence type="ECO:0000256" key="3">
    <source>
        <dbReference type="ARBA" id="ARBA00023163"/>
    </source>
</evidence>
<dbReference type="GO" id="GO:0003700">
    <property type="term" value="F:DNA-binding transcription factor activity"/>
    <property type="evidence" value="ECO:0007669"/>
    <property type="project" value="InterPro"/>
</dbReference>
<organism evidence="5 6">
    <name type="scientific">Kaistia hirudinis</name>
    <dbReference type="NCBI Taxonomy" id="1293440"/>
    <lineage>
        <taxon>Bacteria</taxon>
        <taxon>Pseudomonadati</taxon>
        <taxon>Pseudomonadota</taxon>
        <taxon>Alphaproteobacteria</taxon>
        <taxon>Hyphomicrobiales</taxon>
        <taxon>Kaistiaceae</taxon>
        <taxon>Kaistia</taxon>
    </lineage>
</organism>
<evidence type="ECO:0000313" key="5">
    <source>
        <dbReference type="EMBL" id="MBB3932111.1"/>
    </source>
</evidence>
<dbReference type="EMBL" id="JACIDS010000004">
    <property type="protein sequence ID" value="MBB3932111.1"/>
    <property type="molecule type" value="Genomic_DNA"/>
</dbReference>
<accession>A0A840ATG7</accession>
<evidence type="ECO:0000259" key="4">
    <source>
        <dbReference type="PROSITE" id="PS50949"/>
    </source>
</evidence>
<name>A0A840ATG7_9HYPH</name>
<dbReference type="InterPro" id="IPR036388">
    <property type="entry name" value="WH-like_DNA-bd_sf"/>
</dbReference>
<sequence>MAENAKPKRRRSAGAVVEEPALAGLELRPPGLTPVEQEAYRKLIDAIAARRLLPGVKLVEEDLAGIFGVSRERIRRILLVLSQHDIVRLEPNRGAYVARPTYAECQDAFEARLLIERNVVRALASMGPARRRMIVSHLRRHIGAESEAIAAGDRVAEIRLSGEFHLKMAALAGNQRLLRMLQDIVAQMSLALAAHTHAHDLDCSISEHAELLDAIDAGDLDRADHLLAHHLEHMEAALLHGMHGEEDSLAAALGEIRSGNA</sequence>
<proteinExistence type="predicted"/>
<dbReference type="Proteomes" id="UP000553963">
    <property type="component" value="Unassembled WGS sequence"/>
</dbReference>
<dbReference type="RefSeq" id="WP_183399779.1">
    <property type="nucleotide sequence ID" value="NZ_JACIDS010000004.1"/>
</dbReference>
<dbReference type="Pfam" id="PF07729">
    <property type="entry name" value="FCD"/>
    <property type="match status" value="1"/>
</dbReference>
<keyword evidence="2 5" id="KW-0238">DNA-binding</keyword>
<dbReference type="SMART" id="SM00895">
    <property type="entry name" value="FCD"/>
    <property type="match status" value="1"/>
</dbReference>
<evidence type="ECO:0000313" key="6">
    <source>
        <dbReference type="Proteomes" id="UP000553963"/>
    </source>
</evidence>
<dbReference type="SUPFAM" id="SSF46785">
    <property type="entry name" value="Winged helix' DNA-binding domain"/>
    <property type="match status" value="1"/>
</dbReference>
<dbReference type="AlphaFoldDB" id="A0A840ATG7"/>
<protein>
    <submittedName>
        <fullName evidence="5">DNA-binding GntR family transcriptional regulator</fullName>
    </submittedName>
</protein>
<dbReference type="InterPro" id="IPR036390">
    <property type="entry name" value="WH_DNA-bd_sf"/>
</dbReference>
<dbReference type="Pfam" id="PF00392">
    <property type="entry name" value="GntR"/>
    <property type="match status" value="1"/>
</dbReference>
<dbReference type="InterPro" id="IPR011711">
    <property type="entry name" value="GntR_C"/>
</dbReference>
<reference evidence="5 6" key="1">
    <citation type="submission" date="2020-08" db="EMBL/GenBank/DDBJ databases">
        <title>Genomic Encyclopedia of Type Strains, Phase IV (KMG-IV): sequencing the most valuable type-strain genomes for metagenomic binning, comparative biology and taxonomic classification.</title>
        <authorList>
            <person name="Goeker M."/>
        </authorList>
    </citation>
    <scope>NUCLEOTIDE SEQUENCE [LARGE SCALE GENOMIC DNA]</scope>
    <source>
        <strain evidence="5 6">DSM 25966</strain>
    </source>
</reference>
<keyword evidence="6" id="KW-1185">Reference proteome</keyword>
<gene>
    <name evidence="5" type="ORF">GGR25_003169</name>
</gene>
<comment type="caution">
    <text evidence="5">The sequence shown here is derived from an EMBL/GenBank/DDBJ whole genome shotgun (WGS) entry which is preliminary data.</text>
</comment>
<dbReference type="PANTHER" id="PTHR43537">
    <property type="entry name" value="TRANSCRIPTIONAL REGULATOR, GNTR FAMILY"/>
    <property type="match status" value="1"/>
</dbReference>
<dbReference type="PANTHER" id="PTHR43537:SF53">
    <property type="entry name" value="HTH-TYPE TRANSCRIPTIONAL REPRESSOR NANR"/>
    <property type="match status" value="1"/>
</dbReference>
<dbReference type="SUPFAM" id="SSF48008">
    <property type="entry name" value="GntR ligand-binding domain-like"/>
    <property type="match status" value="1"/>
</dbReference>
<feature type="domain" description="HTH gntR-type" evidence="4">
    <location>
        <begin position="33"/>
        <end position="100"/>
    </location>
</feature>
<dbReference type="InterPro" id="IPR000524">
    <property type="entry name" value="Tscrpt_reg_HTH_GntR"/>
</dbReference>
<evidence type="ECO:0000256" key="2">
    <source>
        <dbReference type="ARBA" id="ARBA00023125"/>
    </source>
</evidence>
<keyword evidence="1" id="KW-0805">Transcription regulation</keyword>
<dbReference type="GO" id="GO:0003677">
    <property type="term" value="F:DNA binding"/>
    <property type="evidence" value="ECO:0007669"/>
    <property type="project" value="UniProtKB-KW"/>
</dbReference>